<keyword evidence="3" id="KW-1185">Reference proteome</keyword>
<feature type="transmembrane region" description="Helical" evidence="1">
    <location>
        <begin position="16"/>
        <end position="36"/>
    </location>
</feature>
<gene>
    <name evidence="2" type="ORF">TNIN_361211</name>
</gene>
<dbReference type="EMBL" id="BMAV01003295">
    <property type="protein sequence ID" value="GFY42766.1"/>
    <property type="molecule type" value="Genomic_DNA"/>
</dbReference>
<dbReference type="Proteomes" id="UP000886998">
    <property type="component" value="Unassembled WGS sequence"/>
</dbReference>
<comment type="caution">
    <text evidence="2">The sequence shown here is derived from an EMBL/GenBank/DDBJ whole genome shotgun (WGS) entry which is preliminary data.</text>
</comment>
<organism evidence="2 3">
    <name type="scientific">Trichonephila inaurata madagascariensis</name>
    <dbReference type="NCBI Taxonomy" id="2747483"/>
    <lineage>
        <taxon>Eukaryota</taxon>
        <taxon>Metazoa</taxon>
        <taxon>Ecdysozoa</taxon>
        <taxon>Arthropoda</taxon>
        <taxon>Chelicerata</taxon>
        <taxon>Arachnida</taxon>
        <taxon>Araneae</taxon>
        <taxon>Araneomorphae</taxon>
        <taxon>Entelegynae</taxon>
        <taxon>Araneoidea</taxon>
        <taxon>Nephilidae</taxon>
        <taxon>Trichonephila</taxon>
        <taxon>Trichonephila inaurata</taxon>
    </lineage>
</organism>
<sequence length="81" mass="8958">MDKLICPSYRNGQSSIHVHGAPIVAPFLLLILKICYIQRAYTASTRETKYLLANIEGSESVFMEPATCASWPGCSHDGQEQ</sequence>
<keyword evidence="1" id="KW-1133">Transmembrane helix</keyword>
<evidence type="ECO:0000256" key="1">
    <source>
        <dbReference type="SAM" id="Phobius"/>
    </source>
</evidence>
<accession>A0A8X7BS52</accession>
<keyword evidence="1" id="KW-0812">Transmembrane</keyword>
<reference evidence="2" key="1">
    <citation type="submission" date="2020-08" db="EMBL/GenBank/DDBJ databases">
        <title>Multicomponent nature underlies the extraordinary mechanical properties of spider dragline silk.</title>
        <authorList>
            <person name="Kono N."/>
            <person name="Nakamura H."/>
            <person name="Mori M."/>
            <person name="Yoshida Y."/>
            <person name="Ohtoshi R."/>
            <person name="Malay A.D."/>
            <person name="Moran D.A.P."/>
            <person name="Tomita M."/>
            <person name="Numata K."/>
            <person name="Arakawa K."/>
        </authorList>
    </citation>
    <scope>NUCLEOTIDE SEQUENCE</scope>
</reference>
<protein>
    <submittedName>
        <fullName evidence="2">Uncharacterized protein</fullName>
    </submittedName>
</protein>
<name>A0A8X7BS52_9ARAC</name>
<proteinExistence type="predicted"/>
<evidence type="ECO:0000313" key="2">
    <source>
        <dbReference type="EMBL" id="GFY42766.1"/>
    </source>
</evidence>
<keyword evidence="1" id="KW-0472">Membrane</keyword>
<evidence type="ECO:0000313" key="3">
    <source>
        <dbReference type="Proteomes" id="UP000886998"/>
    </source>
</evidence>
<dbReference type="AlphaFoldDB" id="A0A8X7BS52"/>